<gene>
    <name evidence="1" type="ORF">I6G56_15630</name>
</gene>
<sequence>MFAEPGGQEVHEQAASSRYVRSLRHAQVEPVTAGDVPGQQRHEAADAFAALELTLDDDETALLEAAFERTLEPAQW</sequence>
<name>A0A7U4P2J8_9BURK</name>
<dbReference type="KEGG" id="bhg:I6G56_15630"/>
<evidence type="ECO:0000313" key="2">
    <source>
        <dbReference type="Proteomes" id="UP000594943"/>
    </source>
</evidence>
<dbReference type="AlphaFoldDB" id="A0A7U4P2J8"/>
<evidence type="ECO:0000313" key="1">
    <source>
        <dbReference type="EMBL" id="QPS42991.1"/>
    </source>
</evidence>
<accession>A0A7U4P2J8</accession>
<accession>A0A7T2TZR7</accession>
<dbReference type="Proteomes" id="UP000594943">
    <property type="component" value="Chromosome 1"/>
</dbReference>
<reference evidence="1 2" key="1">
    <citation type="submission" date="2020-12" db="EMBL/GenBank/DDBJ databases">
        <title>FDA dAtabase for Regulatory Grade micrObial Sequences (FDA-ARGOS): Supporting development and validation of Infectious Disease Dx tests.</title>
        <authorList>
            <person name="Nelson B."/>
            <person name="Plummer A."/>
            <person name="Tallon L."/>
            <person name="Sadzewicz L."/>
            <person name="Zhao X."/>
            <person name="Boylan J."/>
            <person name="Ott S."/>
            <person name="Bowen H."/>
            <person name="Vavikolanu K."/>
            <person name="Mehta A."/>
            <person name="Aluvathingal J."/>
            <person name="Nadendla S."/>
            <person name="Myers T."/>
            <person name="Yan Y."/>
            <person name="Sichtig H."/>
        </authorList>
    </citation>
    <scope>NUCLEOTIDE SEQUENCE [LARGE SCALE GENOMIC DNA]</scope>
    <source>
        <strain evidence="1 2">FDAARGOS_899</strain>
    </source>
</reference>
<protein>
    <submittedName>
        <fullName evidence="1">Uncharacterized protein</fullName>
    </submittedName>
</protein>
<dbReference type="EMBL" id="CP065686">
    <property type="protein sequence ID" value="QPS42991.1"/>
    <property type="molecule type" value="Genomic_DNA"/>
</dbReference>
<organism evidence="1 2">
    <name type="scientific">Burkholderia humptydooensis</name>
    <dbReference type="NCBI Taxonomy" id="430531"/>
    <lineage>
        <taxon>Bacteria</taxon>
        <taxon>Pseudomonadati</taxon>
        <taxon>Pseudomonadota</taxon>
        <taxon>Betaproteobacteria</taxon>
        <taxon>Burkholderiales</taxon>
        <taxon>Burkholderiaceae</taxon>
        <taxon>Burkholderia</taxon>
        <taxon>pseudomallei group</taxon>
    </lineage>
</organism>
<proteinExistence type="predicted"/>
<dbReference type="RefSeq" id="WP_009913328.1">
    <property type="nucleotide sequence ID" value="NZ_CP013380.1"/>
</dbReference>